<dbReference type="NCBIfam" id="NF009773">
    <property type="entry name" value="PRK13270.1"/>
    <property type="match status" value="1"/>
</dbReference>
<organism evidence="4 5">
    <name type="scientific">Paracidovorax citrulli</name>
    <name type="common">Acidovorax citrulli</name>
    <dbReference type="NCBI Taxonomy" id="80869"/>
    <lineage>
        <taxon>Bacteria</taxon>
        <taxon>Pseudomonadati</taxon>
        <taxon>Pseudomonadota</taxon>
        <taxon>Betaproteobacteria</taxon>
        <taxon>Burkholderiales</taxon>
        <taxon>Comamonadaceae</taxon>
        <taxon>Paracidovorax</taxon>
    </lineage>
</organism>
<dbReference type="Pfam" id="PF01204">
    <property type="entry name" value="Trehalase"/>
    <property type="match status" value="1"/>
</dbReference>
<evidence type="ECO:0000256" key="1">
    <source>
        <dbReference type="ARBA" id="ARBA00022801"/>
    </source>
</evidence>
<dbReference type="RefSeq" id="WP_011795237.1">
    <property type="nucleotide sequence ID" value="NZ_CP023687.1"/>
</dbReference>
<dbReference type="InterPro" id="IPR012341">
    <property type="entry name" value="6hp_glycosidase-like_sf"/>
</dbReference>
<dbReference type="InterPro" id="IPR001661">
    <property type="entry name" value="Glyco_hydro_37"/>
</dbReference>
<evidence type="ECO:0000256" key="3">
    <source>
        <dbReference type="SAM" id="MobiDB-lite"/>
    </source>
</evidence>
<dbReference type="PROSITE" id="PS00928">
    <property type="entry name" value="TREHALASE_2"/>
    <property type="match status" value="1"/>
</dbReference>
<dbReference type="InterPro" id="IPR018232">
    <property type="entry name" value="Glyco_hydro_37_CS"/>
</dbReference>
<evidence type="ECO:0000256" key="2">
    <source>
        <dbReference type="ARBA" id="ARBA00023295"/>
    </source>
</evidence>
<dbReference type="EMBL" id="CP127363">
    <property type="protein sequence ID" value="WIY50593.1"/>
    <property type="molecule type" value="Genomic_DNA"/>
</dbReference>
<sequence>MRELGRSPSVVPKAPFLTLTRRMSALPTHTSSAEPRAHHAVPPIEGTGPIDATPAARAAAARSVPPPDTRSPADRYEELFVEVQRQRVFEDSKTFVDCAPRMPPEDILAAYRAERGGPGFDLAGFVHRHFTPPRSACERSTAPPGLPLAAHIDALWDELARHPAHHPRRGSLLELPHPYVVPGGRFVEMYYWDSYFTMLGLVPSGRPRLLHAMTDNFAYLIDTYGHVPNGTRTYYLSRSQPPVFALMAGLCESTRGQGAGRYLPQMLREYAFWMDGADGLEPGGTHRRVVALPDGSVLNRYWDDRDTPREESWREDMETAAACTRPAHEVFRDLRAAAESGWDFSSRWLDDLDAAATRTACLAGICTTRILPVDLNALLHASETMIARLSREAGDTATAEDFDGRAARRAGAITRFLWNDEAGAFLDYDWQNRVPRPALTAATVAPLFTGTATLDQARALAATVRRRLLVRGGLATTEIASGEQWDRPNGWAPMQWMGSQGFARYGDRDEGCRQLASDIRERWLATVRHVYDKEGRLVEKYALCESDCDASAGGDGGEYPLQDGFGWTNGVVRGWLDDPAWNGTTART</sequence>
<keyword evidence="5" id="KW-1185">Reference proteome</keyword>
<gene>
    <name evidence="4" type="primary">treF</name>
    <name evidence="4" type="ORF">QRO08_08515</name>
</gene>
<dbReference type="Gene3D" id="1.50.10.10">
    <property type="match status" value="1"/>
</dbReference>
<dbReference type="PROSITE" id="PS00927">
    <property type="entry name" value="TREHALASE_1"/>
    <property type="match status" value="1"/>
</dbReference>
<dbReference type="Proteomes" id="UP001242732">
    <property type="component" value="Chromosome"/>
</dbReference>
<dbReference type="PANTHER" id="PTHR23403">
    <property type="entry name" value="TREHALASE"/>
    <property type="match status" value="1"/>
</dbReference>
<feature type="region of interest" description="Disordered" evidence="3">
    <location>
        <begin position="22"/>
        <end position="72"/>
    </location>
</feature>
<keyword evidence="1" id="KW-0378">Hydrolase</keyword>
<dbReference type="PANTHER" id="PTHR23403:SF8">
    <property type="entry name" value="CYTOPLASMIC TREHALASE"/>
    <property type="match status" value="1"/>
</dbReference>
<dbReference type="PRINTS" id="PR00744">
    <property type="entry name" value="GLHYDRLASE37"/>
</dbReference>
<dbReference type="InterPro" id="IPR008928">
    <property type="entry name" value="6-hairpin_glycosidase_sf"/>
</dbReference>
<dbReference type="NCBIfam" id="NF009774">
    <property type="entry name" value="PRK13271.1"/>
    <property type="match status" value="1"/>
</dbReference>
<keyword evidence="2" id="KW-0326">Glycosidase</keyword>
<evidence type="ECO:0000313" key="5">
    <source>
        <dbReference type="Proteomes" id="UP001242732"/>
    </source>
</evidence>
<name>A0ABY9AUR9_PARCI</name>
<dbReference type="SUPFAM" id="SSF48208">
    <property type="entry name" value="Six-hairpin glycosidases"/>
    <property type="match status" value="1"/>
</dbReference>
<protein>
    <submittedName>
        <fullName evidence="4">Alpha,alpha-trehalase TreF</fullName>
    </submittedName>
</protein>
<accession>A0ABY9AUR9</accession>
<reference evidence="4 5" key="1">
    <citation type="submission" date="2023-06" db="EMBL/GenBank/DDBJ databases">
        <authorList>
            <person name="Ham H."/>
            <person name="Park D.S."/>
        </authorList>
    </citation>
    <scope>NUCLEOTIDE SEQUENCE [LARGE SCALE GENOMIC DNA]</scope>
    <source>
        <strain evidence="4 5">KACC 17005</strain>
    </source>
</reference>
<evidence type="ECO:0000313" key="4">
    <source>
        <dbReference type="EMBL" id="WIY50593.1"/>
    </source>
</evidence>
<proteinExistence type="predicted"/>